<dbReference type="Proteomes" id="UP000322110">
    <property type="component" value="Unassembled WGS sequence"/>
</dbReference>
<accession>A0A5B2TJK3</accession>
<comment type="caution">
    <text evidence="1">The sequence shown here is derived from an EMBL/GenBank/DDBJ whole genome shotgun (WGS) entry which is preliminary data.</text>
</comment>
<dbReference type="OrthoDB" id="9879443at2"/>
<organism evidence="1 2">
    <name type="scientific">Teichococcus oryzae</name>
    <dbReference type="NCBI Taxonomy" id="1608942"/>
    <lineage>
        <taxon>Bacteria</taxon>
        <taxon>Pseudomonadati</taxon>
        <taxon>Pseudomonadota</taxon>
        <taxon>Alphaproteobacteria</taxon>
        <taxon>Acetobacterales</taxon>
        <taxon>Roseomonadaceae</taxon>
        <taxon>Roseomonas</taxon>
    </lineage>
</organism>
<name>A0A5B2TJK3_9PROT</name>
<dbReference type="RefSeq" id="WP_149810212.1">
    <property type="nucleotide sequence ID" value="NZ_VUKA01000001.1"/>
</dbReference>
<dbReference type="AlphaFoldDB" id="A0A5B2TJK3"/>
<gene>
    <name evidence="1" type="ORF">F0Q34_00630</name>
</gene>
<proteinExistence type="predicted"/>
<evidence type="ECO:0000313" key="1">
    <source>
        <dbReference type="EMBL" id="KAA2214273.1"/>
    </source>
</evidence>
<sequence length="122" mass="12793">MSAVVLPFRRPPAHPIRALAAPSVSVAELQAALAWAEAQGADWHVEAIHLADAEIALGVAPPRGRPMRAGQGWRLFWIIVRDEEGAVLVHAENSSGAVLPSVMAALDAVLELEAEPLAAAIA</sequence>
<dbReference type="EMBL" id="VUKA01000001">
    <property type="protein sequence ID" value="KAA2214273.1"/>
    <property type="molecule type" value="Genomic_DNA"/>
</dbReference>
<reference evidence="1 2" key="1">
    <citation type="journal article" date="2015" name="Int. J. Syst. Evol. Microbiol.">
        <title>Roseomonas oryzae sp. nov., isolated from paddy rhizosphere soil.</title>
        <authorList>
            <person name="Ramaprasad E.V."/>
            <person name="Sasikala Ch."/>
            <person name="Ramana Ch.V."/>
        </authorList>
    </citation>
    <scope>NUCLEOTIDE SEQUENCE [LARGE SCALE GENOMIC DNA]</scope>
    <source>
        <strain evidence="1 2">KCTC 42542</strain>
    </source>
</reference>
<evidence type="ECO:0000313" key="2">
    <source>
        <dbReference type="Proteomes" id="UP000322110"/>
    </source>
</evidence>
<keyword evidence="2" id="KW-1185">Reference proteome</keyword>
<protein>
    <submittedName>
        <fullName evidence="1">Uncharacterized protein</fullName>
    </submittedName>
</protein>